<dbReference type="InterPro" id="IPR032675">
    <property type="entry name" value="LRR_dom_sf"/>
</dbReference>
<dbReference type="InterPro" id="IPR003591">
    <property type="entry name" value="Leu-rich_rpt_typical-subtyp"/>
</dbReference>
<keyword evidence="2" id="KW-0677">Repeat</keyword>
<dbReference type="SMART" id="SM00369">
    <property type="entry name" value="LRR_TYP"/>
    <property type="match status" value="4"/>
</dbReference>
<evidence type="ECO:0000259" key="4">
    <source>
        <dbReference type="Pfam" id="PF23598"/>
    </source>
</evidence>
<feature type="region of interest" description="Disordered" evidence="3">
    <location>
        <begin position="287"/>
        <end position="309"/>
    </location>
</feature>
<dbReference type="Pfam" id="PF23598">
    <property type="entry name" value="LRR_14"/>
    <property type="match status" value="1"/>
</dbReference>
<evidence type="ECO:0000313" key="6">
    <source>
        <dbReference type="Proteomes" id="UP000823388"/>
    </source>
</evidence>
<gene>
    <name evidence="5" type="ORF">PVAP13_9KG045557</name>
</gene>
<dbReference type="PANTHER" id="PTHR47186">
    <property type="entry name" value="LEUCINE-RICH REPEAT-CONTAINING PROTEIN 57"/>
    <property type="match status" value="1"/>
</dbReference>
<reference evidence="5" key="1">
    <citation type="submission" date="2020-05" db="EMBL/GenBank/DDBJ databases">
        <title>WGS assembly of Panicum virgatum.</title>
        <authorList>
            <person name="Lovell J.T."/>
            <person name="Jenkins J."/>
            <person name="Shu S."/>
            <person name="Juenger T.E."/>
            <person name="Schmutz J."/>
        </authorList>
    </citation>
    <scope>NUCLEOTIDE SEQUENCE</scope>
    <source>
        <strain evidence="5">AP13</strain>
    </source>
</reference>
<dbReference type="AlphaFoldDB" id="A0A8T0ND55"/>
<proteinExistence type="predicted"/>
<organism evidence="5 6">
    <name type="scientific">Panicum virgatum</name>
    <name type="common">Blackwell switchgrass</name>
    <dbReference type="NCBI Taxonomy" id="38727"/>
    <lineage>
        <taxon>Eukaryota</taxon>
        <taxon>Viridiplantae</taxon>
        <taxon>Streptophyta</taxon>
        <taxon>Embryophyta</taxon>
        <taxon>Tracheophyta</taxon>
        <taxon>Spermatophyta</taxon>
        <taxon>Magnoliopsida</taxon>
        <taxon>Liliopsida</taxon>
        <taxon>Poales</taxon>
        <taxon>Poaceae</taxon>
        <taxon>PACMAD clade</taxon>
        <taxon>Panicoideae</taxon>
        <taxon>Panicodae</taxon>
        <taxon>Paniceae</taxon>
        <taxon>Panicinae</taxon>
        <taxon>Panicum</taxon>
        <taxon>Panicum sect. Hiantes</taxon>
    </lineage>
</organism>
<sequence>MLFGNITVELKDLLNNMSSLRVLYLDDVNLVELPDSISHLKHLRFLCLCGTSISTIPRGIGNLKFLLVLDLCGCTNISQLPNCILELQKLRLLNFRGTSITSVPRGFGKLKDLVILWGFTTHSDNSTDVWCSIEELGPLSKLIRLDIRALEKAPSGSMAAKAMLSSKHHLIDLDLIFTTRLGVNGEVRDDISEEEHERIEDVLANLCPPTCMEELDIIGYFAHGLPQWMRTMSAFGSLRRLALDDYACCTQLPNGLGQLPFLDYFWVKRAPSVQCIRHDFLHPSLGGEADGKEEAPALTGTQNKRRQPHHISRGAGVAFPKLVALGFVGMLEWTEWEWEWEQHVPAMPALEELMIQDCELQRLPAGLAQHACRLRELYLRNIQHLVSVENFPSLVKLWSYENPSLERISNNPSLQWIDISNCQALKELDGLPSLRSLEWWDWVADALPEYLRRQT</sequence>
<evidence type="ECO:0000313" key="5">
    <source>
        <dbReference type="EMBL" id="KAG2546788.1"/>
    </source>
</evidence>
<feature type="domain" description="Disease resistance R13L4/SHOC-2-like LRR" evidence="4">
    <location>
        <begin position="13"/>
        <end position="268"/>
    </location>
</feature>
<keyword evidence="1" id="KW-0433">Leucine-rich repeat</keyword>
<dbReference type="PANTHER" id="PTHR47186:SF49">
    <property type="entry name" value="NB-ARC DOMAIN-CONTAINING PROTEIN"/>
    <property type="match status" value="1"/>
</dbReference>
<name>A0A8T0ND55_PANVG</name>
<protein>
    <recommendedName>
        <fullName evidence="4">Disease resistance R13L4/SHOC-2-like LRR domain-containing protein</fullName>
    </recommendedName>
</protein>
<accession>A0A8T0ND55</accession>
<dbReference type="InterPro" id="IPR055414">
    <property type="entry name" value="LRR_R13L4/SHOC2-like"/>
</dbReference>
<dbReference type="EMBL" id="CM029053">
    <property type="protein sequence ID" value="KAG2546788.1"/>
    <property type="molecule type" value="Genomic_DNA"/>
</dbReference>
<evidence type="ECO:0000256" key="3">
    <source>
        <dbReference type="SAM" id="MobiDB-lite"/>
    </source>
</evidence>
<evidence type="ECO:0000256" key="2">
    <source>
        <dbReference type="ARBA" id="ARBA00022737"/>
    </source>
</evidence>
<dbReference type="Gene3D" id="3.80.10.10">
    <property type="entry name" value="Ribonuclease Inhibitor"/>
    <property type="match status" value="2"/>
</dbReference>
<keyword evidence="6" id="KW-1185">Reference proteome</keyword>
<dbReference type="SUPFAM" id="SSF52058">
    <property type="entry name" value="L domain-like"/>
    <property type="match status" value="1"/>
</dbReference>
<dbReference type="Proteomes" id="UP000823388">
    <property type="component" value="Chromosome 9K"/>
</dbReference>
<comment type="caution">
    <text evidence="5">The sequence shown here is derived from an EMBL/GenBank/DDBJ whole genome shotgun (WGS) entry which is preliminary data.</text>
</comment>
<evidence type="ECO:0000256" key="1">
    <source>
        <dbReference type="ARBA" id="ARBA00022614"/>
    </source>
</evidence>